<organism evidence="3 4">
    <name type="scientific">Trypanosoma cruzi</name>
    <dbReference type="NCBI Taxonomy" id="5693"/>
    <lineage>
        <taxon>Eukaryota</taxon>
        <taxon>Discoba</taxon>
        <taxon>Euglenozoa</taxon>
        <taxon>Kinetoplastea</taxon>
        <taxon>Metakinetoplastina</taxon>
        <taxon>Trypanosomatida</taxon>
        <taxon>Trypanosomatidae</taxon>
        <taxon>Trypanosoma</taxon>
        <taxon>Schizotrypanum</taxon>
    </lineage>
</organism>
<evidence type="ECO:0000313" key="3">
    <source>
        <dbReference type="EMBL" id="PWV14210.1"/>
    </source>
</evidence>
<dbReference type="VEuPathDB" id="TriTrypDB:TCSYLVIO_007874"/>
<accession>A0A2V2WZY6</accession>
<gene>
    <name evidence="3" type="ORF">C3747_38g115</name>
</gene>
<dbReference type="AlphaFoldDB" id="A0A2V2WZY6"/>
<dbReference type="VEuPathDB" id="TriTrypDB:TcYC6_0153160"/>
<feature type="compositionally biased region" description="Polar residues" evidence="1">
    <location>
        <begin position="84"/>
        <end position="93"/>
    </location>
</feature>
<feature type="chain" id="PRO_5015919376" evidence="2">
    <location>
        <begin position="26"/>
        <end position="221"/>
    </location>
</feature>
<dbReference type="VEuPathDB" id="TriTrypDB:C3747_38g115"/>
<dbReference type="EMBL" id="PRFC01000038">
    <property type="protein sequence ID" value="PWV14210.1"/>
    <property type="molecule type" value="Genomic_DNA"/>
</dbReference>
<feature type="compositionally biased region" description="Polar residues" evidence="1">
    <location>
        <begin position="114"/>
        <end position="123"/>
    </location>
</feature>
<proteinExistence type="predicted"/>
<reference evidence="3 4" key="1">
    <citation type="journal article" date="2018" name="Microb. Genom.">
        <title>Expanding an expanded genome: long-read sequencing of Trypanosoma cruzi.</title>
        <authorList>
            <person name="Berna L."/>
            <person name="Rodriguez M."/>
            <person name="Chiribao M.L."/>
            <person name="Parodi-Talice A."/>
            <person name="Pita S."/>
            <person name="Rijo G."/>
            <person name="Alvarez-Valin F."/>
            <person name="Robello C."/>
        </authorList>
    </citation>
    <scope>NUCLEOTIDE SEQUENCE [LARGE SCALE GENOMIC DNA]</scope>
    <source>
        <strain evidence="3 4">TCC</strain>
    </source>
</reference>
<evidence type="ECO:0000313" key="4">
    <source>
        <dbReference type="Proteomes" id="UP000246078"/>
    </source>
</evidence>
<dbReference type="VEuPathDB" id="TriTrypDB:ECC02_010328"/>
<dbReference type="Pfam" id="PF01456">
    <property type="entry name" value="Mucin"/>
    <property type="match status" value="1"/>
</dbReference>
<feature type="signal peptide" evidence="2">
    <location>
        <begin position="1"/>
        <end position="25"/>
    </location>
</feature>
<dbReference type="VEuPathDB" id="TriTrypDB:C4B63_39g237"/>
<evidence type="ECO:0000256" key="2">
    <source>
        <dbReference type="SAM" id="SignalP"/>
    </source>
</evidence>
<dbReference type="Proteomes" id="UP000246078">
    <property type="component" value="Unassembled WGS sequence"/>
</dbReference>
<feature type="compositionally biased region" description="Polar residues" evidence="1">
    <location>
        <begin position="35"/>
        <end position="57"/>
    </location>
</feature>
<dbReference type="VEuPathDB" id="TriTrypDB:TcBrA4_0164820"/>
<dbReference type="VEuPathDB" id="TriTrypDB:TCDM_13907"/>
<dbReference type="VEuPathDB" id="TriTrypDB:TcCL_NonESM10166"/>
<dbReference type="VEuPathDB" id="TriTrypDB:TcCLB.511605.90"/>
<evidence type="ECO:0000256" key="1">
    <source>
        <dbReference type="SAM" id="MobiDB-lite"/>
    </source>
</evidence>
<feature type="region of interest" description="Disordered" evidence="1">
    <location>
        <begin position="34"/>
        <end position="189"/>
    </location>
</feature>
<dbReference type="VEuPathDB" id="TriTrypDB:BCY84_05916"/>
<sequence length="221" mass="22563">MMTTCRLLCALLVLALCCCPSVCMTASDGHESTELIKSSSQPQVQGTLEKGQLSSNGPGAEPENGRIGEEGLGSEGLSLPTKAVSATSGQKTDASVLPGTPIPASDNPEPPGLANQSAQSQEVLQAENVRSGEELSQSQESTLPMAPEKSVEAPITTTTTTTTTTKAPTTTPTTTTTEAPTTTTTRAPSRLREIDGSLSSSAWVCAPLLLAASALAYTAVG</sequence>
<name>A0A2V2WZY6_TRYCR</name>
<dbReference type="VEuPathDB" id="TriTrypDB:TcCLB.510237.110"/>
<dbReference type="VEuPathDB" id="TriTrypDB:TcG_10832"/>
<protein>
    <submittedName>
        <fullName evidence="3">Putative mucin TcMUCII</fullName>
    </submittedName>
</protein>
<keyword evidence="2" id="KW-0732">Signal</keyword>
<comment type="caution">
    <text evidence="3">The sequence shown here is derived from an EMBL/GenBank/DDBJ whole genome shotgun (WGS) entry which is preliminary data.</text>
</comment>
<dbReference type="InterPro" id="IPR000458">
    <property type="entry name" value="Tryp_mucin"/>
</dbReference>
<feature type="compositionally biased region" description="Low complexity" evidence="1">
    <location>
        <begin position="156"/>
        <end position="185"/>
    </location>
</feature>